<evidence type="ECO:0000256" key="2">
    <source>
        <dbReference type="ARBA" id="ARBA00022475"/>
    </source>
</evidence>
<evidence type="ECO:0000259" key="8">
    <source>
        <dbReference type="PROSITE" id="PS50893"/>
    </source>
</evidence>
<evidence type="ECO:0000256" key="3">
    <source>
        <dbReference type="ARBA" id="ARBA00022741"/>
    </source>
</evidence>
<dbReference type="Pfam" id="PF00005">
    <property type="entry name" value="ABC_tran"/>
    <property type="match status" value="1"/>
</dbReference>
<dbReference type="AlphaFoldDB" id="A0A1I7G3L2"/>
<keyword evidence="5" id="KW-0812">Transmembrane</keyword>
<protein>
    <submittedName>
        <fullName evidence="9">Putative ABC transport system ATP-binding protein</fullName>
    </submittedName>
</protein>
<keyword evidence="6" id="KW-0046">Antibiotic resistance</keyword>
<dbReference type="SUPFAM" id="SSF52540">
    <property type="entry name" value="P-loop containing nucleoside triphosphate hydrolases"/>
    <property type="match status" value="1"/>
</dbReference>
<dbReference type="InterPro" id="IPR015854">
    <property type="entry name" value="ABC_transpr_LolD-like"/>
</dbReference>
<reference evidence="9 10" key="1">
    <citation type="submission" date="2016-10" db="EMBL/GenBank/DDBJ databases">
        <authorList>
            <person name="de Groot N.N."/>
        </authorList>
    </citation>
    <scope>NUCLEOTIDE SEQUENCE [LARGE SCALE GENOMIC DNA]</scope>
    <source>
        <strain evidence="9 10">Nl14</strain>
    </source>
</reference>
<dbReference type="PROSITE" id="PS00211">
    <property type="entry name" value="ABC_TRANSPORTER_1"/>
    <property type="match status" value="1"/>
</dbReference>
<dbReference type="GO" id="GO:0005524">
    <property type="term" value="F:ATP binding"/>
    <property type="evidence" value="ECO:0007669"/>
    <property type="project" value="UniProtKB-KW"/>
</dbReference>
<organism evidence="9 10">
    <name type="scientific">Nitrosospira multiformis</name>
    <dbReference type="NCBI Taxonomy" id="1231"/>
    <lineage>
        <taxon>Bacteria</taxon>
        <taxon>Pseudomonadati</taxon>
        <taxon>Pseudomonadota</taxon>
        <taxon>Betaproteobacteria</taxon>
        <taxon>Nitrosomonadales</taxon>
        <taxon>Nitrosomonadaceae</taxon>
        <taxon>Nitrosospira</taxon>
    </lineage>
</organism>
<dbReference type="EMBL" id="FPBZ01000003">
    <property type="protein sequence ID" value="SFU43047.1"/>
    <property type="molecule type" value="Genomic_DNA"/>
</dbReference>
<keyword evidence="5" id="KW-1133">Transmembrane helix</keyword>
<keyword evidence="3" id="KW-0547">Nucleotide-binding</keyword>
<keyword evidence="1" id="KW-0813">Transport</keyword>
<dbReference type="InterPro" id="IPR003593">
    <property type="entry name" value="AAA+_ATPase"/>
</dbReference>
<comment type="similarity">
    <text evidence="7">Belongs to the ABC transporter superfamily. Macrolide exporter (TC 3.A.1.122) family.</text>
</comment>
<dbReference type="GO" id="GO:0022857">
    <property type="term" value="F:transmembrane transporter activity"/>
    <property type="evidence" value="ECO:0007669"/>
    <property type="project" value="UniProtKB-ARBA"/>
</dbReference>
<name>A0A1I7G3L2_9PROT</name>
<evidence type="ECO:0000313" key="10">
    <source>
        <dbReference type="Proteomes" id="UP000182649"/>
    </source>
</evidence>
<dbReference type="PANTHER" id="PTHR24220:SF86">
    <property type="entry name" value="ABC TRANSPORTER ABCH.1"/>
    <property type="match status" value="1"/>
</dbReference>
<keyword evidence="2" id="KW-1003">Cell membrane</keyword>
<evidence type="ECO:0000256" key="5">
    <source>
        <dbReference type="ARBA" id="ARBA00022989"/>
    </source>
</evidence>
<dbReference type="InterPro" id="IPR003439">
    <property type="entry name" value="ABC_transporter-like_ATP-bd"/>
</dbReference>
<dbReference type="InterPro" id="IPR017911">
    <property type="entry name" value="MacB-like_ATP-bd"/>
</dbReference>
<gene>
    <name evidence="9" type="ORF">SAMN05216417_103138</name>
</gene>
<feature type="domain" description="ABC transporter" evidence="8">
    <location>
        <begin position="14"/>
        <end position="245"/>
    </location>
</feature>
<evidence type="ECO:0000256" key="4">
    <source>
        <dbReference type="ARBA" id="ARBA00022840"/>
    </source>
</evidence>
<dbReference type="Proteomes" id="UP000182649">
    <property type="component" value="Unassembled WGS sequence"/>
</dbReference>
<dbReference type="Gene3D" id="3.40.50.300">
    <property type="entry name" value="P-loop containing nucleotide triphosphate hydrolases"/>
    <property type="match status" value="1"/>
</dbReference>
<dbReference type="GO" id="GO:0005886">
    <property type="term" value="C:plasma membrane"/>
    <property type="evidence" value="ECO:0007669"/>
    <property type="project" value="TreeGrafter"/>
</dbReference>
<dbReference type="InterPro" id="IPR027417">
    <property type="entry name" value="P-loop_NTPase"/>
</dbReference>
<dbReference type="PANTHER" id="PTHR24220">
    <property type="entry name" value="IMPORT ATP-BINDING PROTEIN"/>
    <property type="match status" value="1"/>
</dbReference>
<sequence length="246" mass="27147">MGRPIDSLRQNRMIRLTDISRVFHMGDQEVRALNGVDLEIGTGEYVSIMGPSGSGKSTLLNVIGLLDQPDGGRYELDGKDVTDLSEIEKARVRREKIGFVFQSFHLVPRLTAAENIELPLMLEGIPPAERKSRVNEALWGFNLQDRAAHRPPELSGGQRQRVAIARATILRPTALLADEPTGNLDHRIGAEVMVLLEGLHRAGTTLIVVTHDRELGARAQRHIAMRDGEIVSDERQDKFPGGNSLA</sequence>
<proteinExistence type="inferred from homology"/>
<dbReference type="GO" id="GO:0098796">
    <property type="term" value="C:membrane protein complex"/>
    <property type="evidence" value="ECO:0007669"/>
    <property type="project" value="UniProtKB-ARBA"/>
</dbReference>
<evidence type="ECO:0000256" key="1">
    <source>
        <dbReference type="ARBA" id="ARBA00022448"/>
    </source>
</evidence>
<evidence type="ECO:0000313" key="9">
    <source>
        <dbReference type="EMBL" id="SFU43047.1"/>
    </source>
</evidence>
<dbReference type="SMART" id="SM00382">
    <property type="entry name" value="AAA"/>
    <property type="match status" value="1"/>
</dbReference>
<dbReference type="FunFam" id="3.40.50.300:FF:000032">
    <property type="entry name" value="Export ABC transporter ATP-binding protein"/>
    <property type="match status" value="1"/>
</dbReference>
<dbReference type="GO" id="GO:0016887">
    <property type="term" value="F:ATP hydrolysis activity"/>
    <property type="evidence" value="ECO:0007669"/>
    <property type="project" value="InterPro"/>
</dbReference>
<dbReference type="CDD" id="cd03255">
    <property type="entry name" value="ABC_MJ0796_LolCDE_FtsE"/>
    <property type="match status" value="1"/>
</dbReference>
<keyword evidence="4 9" id="KW-0067">ATP-binding</keyword>
<keyword evidence="5" id="KW-0472">Membrane</keyword>
<dbReference type="GO" id="GO:0046677">
    <property type="term" value="P:response to antibiotic"/>
    <property type="evidence" value="ECO:0007669"/>
    <property type="project" value="UniProtKB-KW"/>
</dbReference>
<dbReference type="InterPro" id="IPR017871">
    <property type="entry name" value="ABC_transporter-like_CS"/>
</dbReference>
<accession>A0A1I7G3L2</accession>
<evidence type="ECO:0000256" key="7">
    <source>
        <dbReference type="ARBA" id="ARBA00038388"/>
    </source>
</evidence>
<evidence type="ECO:0000256" key="6">
    <source>
        <dbReference type="ARBA" id="ARBA00023251"/>
    </source>
</evidence>
<dbReference type="PROSITE" id="PS50893">
    <property type="entry name" value="ABC_TRANSPORTER_2"/>
    <property type="match status" value="1"/>
</dbReference>